<organism evidence="1">
    <name type="scientific">marine sediment metagenome</name>
    <dbReference type="NCBI Taxonomy" id="412755"/>
    <lineage>
        <taxon>unclassified sequences</taxon>
        <taxon>metagenomes</taxon>
        <taxon>ecological metagenomes</taxon>
    </lineage>
</organism>
<proteinExistence type="predicted"/>
<comment type="caution">
    <text evidence="1">The sequence shown here is derived from an EMBL/GenBank/DDBJ whole genome shotgun (WGS) entry which is preliminary data.</text>
</comment>
<name>A0A0F9LP83_9ZZZZ</name>
<evidence type="ECO:0000313" key="1">
    <source>
        <dbReference type="EMBL" id="KKM95203.1"/>
    </source>
</evidence>
<dbReference type="AlphaFoldDB" id="A0A0F9LP83"/>
<accession>A0A0F9LP83</accession>
<feature type="non-terminal residue" evidence="1">
    <location>
        <position position="68"/>
    </location>
</feature>
<dbReference type="EMBL" id="LAZR01006040">
    <property type="protein sequence ID" value="KKM95203.1"/>
    <property type="molecule type" value="Genomic_DNA"/>
</dbReference>
<gene>
    <name evidence="1" type="ORF">LCGC14_1190630</name>
</gene>
<reference evidence="1" key="1">
    <citation type="journal article" date="2015" name="Nature">
        <title>Complex archaea that bridge the gap between prokaryotes and eukaryotes.</title>
        <authorList>
            <person name="Spang A."/>
            <person name="Saw J.H."/>
            <person name="Jorgensen S.L."/>
            <person name="Zaremba-Niedzwiedzka K."/>
            <person name="Martijn J."/>
            <person name="Lind A.E."/>
            <person name="van Eijk R."/>
            <person name="Schleper C."/>
            <person name="Guy L."/>
            <person name="Ettema T.J."/>
        </authorList>
    </citation>
    <scope>NUCLEOTIDE SEQUENCE</scope>
</reference>
<sequence>MKLNKYEIRERKNLKFVKSPEYNYIFNSENGFFARWGKTKEDDPQFSPFGPELLDVEISTICSNGCSW</sequence>
<protein>
    <submittedName>
        <fullName evidence="1">Uncharacterized protein</fullName>
    </submittedName>
</protein>